<keyword evidence="4" id="KW-1185">Reference proteome</keyword>
<evidence type="ECO:0000256" key="1">
    <source>
        <dbReference type="ARBA" id="ARBA00005254"/>
    </source>
</evidence>
<evidence type="ECO:0000256" key="2">
    <source>
        <dbReference type="RuleBase" id="RU003707"/>
    </source>
</evidence>
<dbReference type="PROSITE" id="PS00166">
    <property type="entry name" value="ENOYL_COA_HYDRATASE"/>
    <property type="match status" value="1"/>
</dbReference>
<evidence type="ECO:0008006" key="5">
    <source>
        <dbReference type="Google" id="ProtNLM"/>
    </source>
</evidence>
<name>A0AAD3TLY1_9TREE</name>
<protein>
    <recommendedName>
        <fullName evidence="5">ClpP/crotonase</fullName>
    </recommendedName>
</protein>
<dbReference type="Pfam" id="PF00378">
    <property type="entry name" value="ECH_1"/>
    <property type="match status" value="1"/>
</dbReference>
<reference evidence="3" key="1">
    <citation type="journal article" date="2023" name="BMC Genomics">
        <title>Chromosome-level genome assemblies of Cutaneotrichosporon spp. (Trichosporonales, Basidiomycota) reveal imbalanced evolution between nucleotide sequences and chromosome synteny.</title>
        <authorList>
            <person name="Kobayashi Y."/>
            <person name="Kayamori A."/>
            <person name="Aoki K."/>
            <person name="Shiwa Y."/>
            <person name="Matsutani M."/>
            <person name="Fujita N."/>
            <person name="Sugita T."/>
            <person name="Iwasaki W."/>
            <person name="Tanaka N."/>
            <person name="Takashima M."/>
        </authorList>
    </citation>
    <scope>NUCLEOTIDE SEQUENCE</scope>
    <source>
        <strain evidence="3">HIS016</strain>
    </source>
</reference>
<comment type="caution">
    <text evidence="3">The sequence shown here is derived from an EMBL/GenBank/DDBJ whole genome shotgun (WGS) entry which is preliminary data.</text>
</comment>
<dbReference type="AlphaFoldDB" id="A0AAD3TLY1"/>
<dbReference type="PANTHER" id="PTHR11941:SF75">
    <property type="entry name" value="ENOYL-COA HYDRATASE_ISOMERASE FAMILY PROTEIN"/>
    <property type="match status" value="1"/>
</dbReference>
<dbReference type="Proteomes" id="UP001222932">
    <property type="component" value="Unassembled WGS sequence"/>
</dbReference>
<dbReference type="EMBL" id="BTCM01000001">
    <property type="protein sequence ID" value="GMK53548.1"/>
    <property type="molecule type" value="Genomic_DNA"/>
</dbReference>
<dbReference type="Gene3D" id="3.90.226.10">
    <property type="entry name" value="2-enoyl-CoA Hydratase, Chain A, domain 1"/>
    <property type="match status" value="1"/>
</dbReference>
<dbReference type="SUPFAM" id="SSF52096">
    <property type="entry name" value="ClpP/crotonase"/>
    <property type="match status" value="1"/>
</dbReference>
<evidence type="ECO:0000313" key="4">
    <source>
        <dbReference type="Proteomes" id="UP001222932"/>
    </source>
</evidence>
<reference evidence="3" key="2">
    <citation type="submission" date="2023-06" db="EMBL/GenBank/DDBJ databases">
        <authorList>
            <person name="Kobayashi Y."/>
            <person name="Kayamori A."/>
            <person name="Aoki K."/>
            <person name="Shiwa Y."/>
            <person name="Fujita N."/>
            <person name="Sugita T."/>
            <person name="Iwasaki W."/>
            <person name="Tanaka N."/>
            <person name="Takashima M."/>
        </authorList>
    </citation>
    <scope>NUCLEOTIDE SEQUENCE</scope>
    <source>
        <strain evidence="3">HIS016</strain>
    </source>
</reference>
<dbReference type="InterPro" id="IPR018376">
    <property type="entry name" value="Enoyl-CoA_hyd/isom_CS"/>
</dbReference>
<evidence type="ECO:0000313" key="3">
    <source>
        <dbReference type="EMBL" id="GMK53548.1"/>
    </source>
</evidence>
<dbReference type="GO" id="GO:0005777">
    <property type="term" value="C:peroxisome"/>
    <property type="evidence" value="ECO:0007669"/>
    <property type="project" value="TreeGrafter"/>
</dbReference>
<dbReference type="GO" id="GO:0004165">
    <property type="term" value="F:delta(3)-delta(2)-enoyl-CoA isomerase activity"/>
    <property type="evidence" value="ECO:0007669"/>
    <property type="project" value="TreeGrafter"/>
</dbReference>
<dbReference type="InterPro" id="IPR029045">
    <property type="entry name" value="ClpP/crotonase-like_dom_sf"/>
</dbReference>
<comment type="similarity">
    <text evidence="1 2">Belongs to the enoyl-CoA hydratase/isomerase family.</text>
</comment>
<dbReference type="GO" id="GO:0006635">
    <property type="term" value="P:fatty acid beta-oxidation"/>
    <property type="evidence" value="ECO:0007669"/>
    <property type="project" value="TreeGrafter"/>
</dbReference>
<dbReference type="InterPro" id="IPR001753">
    <property type="entry name" value="Enoyl-CoA_hydra/iso"/>
</dbReference>
<accession>A0AAD3TLY1</accession>
<dbReference type="PANTHER" id="PTHR11941">
    <property type="entry name" value="ENOYL-COA HYDRATASE-RELATED"/>
    <property type="match status" value="1"/>
</dbReference>
<proteinExistence type="inferred from homology"/>
<sequence length="264" mass="28638">MGLTIVTRPHPLVWQLTLSQPPDNRLTPAALHEMLGRFDQIEADWRRTNAGKPPVEWQGGALIITGGGPKFFSNGLDPETTKNPDFTNGLFEPFKNRLLTFPLITVAAINGHCFAGGFMTALCCDIRIMTGGRGLLSLNENVIGIPLAPAGVELCKMKLSANYLTPVALGDRFNQKQALAAGIIHEIVDVSRGPNGLLERAVEIGVSEGPKASWGVWGVIKQGMYRTVIDACALPRGPRSLEVDELFWARMAREDQAAAVKSKL</sequence>
<organism evidence="3 4">
    <name type="scientific">Cutaneotrichosporon spelunceum</name>
    <dbReference type="NCBI Taxonomy" id="1672016"/>
    <lineage>
        <taxon>Eukaryota</taxon>
        <taxon>Fungi</taxon>
        <taxon>Dikarya</taxon>
        <taxon>Basidiomycota</taxon>
        <taxon>Agaricomycotina</taxon>
        <taxon>Tremellomycetes</taxon>
        <taxon>Trichosporonales</taxon>
        <taxon>Trichosporonaceae</taxon>
        <taxon>Cutaneotrichosporon</taxon>
    </lineage>
</organism>
<dbReference type="CDD" id="cd06558">
    <property type="entry name" value="crotonase-like"/>
    <property type="match status" value="1"/>
</dbReference>
<gene>
    <name evidence="3" type="ORF">CspeluHIS016_0101340</name>
</gene>